<dbReference type="Gene3D" id="3.40.50.12370">
    <property type="match status" value="1"/>
</dbReference>
<reference evidence="1 2" key="1">
    <citation type="submission" date="2019-04" db="EMBL/GenBank/DDBJ databases">
        <title>Complete genome sequence of Agrobacterium tumefaciens CFBP6624.</title>
        <authorList>
            <person name="Haryono M."/>
            <person name="Lin Y.-C."/>
            <person name="Lai E.-M."/>
            <person name="Kuo C.-H."/>
        </authorList>
    </citation>
    <scope>NUCLEOTIDE SEQUENCE [LARGE SCALE GENOMIC DNA]</scope>
    <source>
        <strain evidence="1 2">CFBP6624</strain>
        <plasmid evidence="2">patcfbp6624</plasmid>
    </source>
</reference>
<proteinExistence type="predicted"/>
<evidence type="ECO:0000313" key="2">
    <source>
        <dbReference type="Proteomes" id="UP000298646"/>
    </source>
</evidence>
<dbReference type="RefSeq" id="WP_137088094.1">
    <property type="nucleotide sequence ID" value="NZ_CP039909.1"/>
</dbReference>
<dbReference type="InterPro" id="IPR006015">
    <property type="entry name" value="Universal_stress_UspA"/>
</dbReference>
<gene>
    <name evidence="1" type="ORF">CFBP6624_26475</name>
</gene>
<dbReference type="Proteomes" id="UP000298646">
    <property type="component" value="Plasmid pAtCFBP6624"/>
</dbReference>
<sequence>MVVLHGSGNDGSTNMRILAVLTKGDTVAGTMDAAVMAAASVTCSSIEALNVIVDPAHLVCPPEEIDMQELRTHDEGSLQQRADAIKSAFGEWNIVLRPEAPSIELRTITGPEAQTVLRETTADIALVVLSHNRNMDAADAFHAEIFTAHRPVLLVPPGWKAGARARFSHVAVGLTDSDLARRAIETAGPWLEAAERVSALRVTDESNADRTLNTVMQGSGVTPEVHILPRSDKTIGAQLVREADALKADVLVTGAFSHSEWLEWLMGHETREVLAAADLPLLLVH</sequence>
<geneLocation type="plasmid" evidence="2">
    <name>patcfbp6624</name>
</geneLocation>
<dbReference type="PRINTS" id="PR01438">
    <property type="entry name" value="UNVRSLSTRESS"/>
</dbReference>
<keyword evidence="1" id="KW-0614">Plasmid</keyword>
<dbReference type="SUPFAM" id="SSF52402">
    <property type="entry name" value="Adenine nucleotide alpha hydrolases-like"/>
    <property type="match status" value="1"/>
</dbReference>
<dbReference type="AlphaFoldDB" id="A0AAE6ENI4"/>
<protein>
    <submittedName>
        <fullName evidence="1">Universal stress protein</fullName>
    </submittedName>
</protein>
<organism evidence="1 2">
    <name type="scientific">Agrobacterium tumefaciens</name>
    <dbReference type="NCBI Taxonomy" id="358"/>
    <lineage>
        <taxon>Bacteria</taxon>
        <taxon>Pseudomonadati</taxon>
        <taxon>Pseudomonadota</taxon>
        <taxon>Alphaproteobacteria</taxon>
        <taxon>Hyphomicrobiales</taxon>
        <taxon>Rhizobiaceae</taxon>
        <taxon>Rhizobium/Agrobacterium group</taxon>
        <taxon>Agrobacterium</taxon>
        <taxon>Agrobacterium tumefaciens complex</taxon>
    </lineage>
</organism>
<name>A0AAE6ENI4_AGRTU</name>
<dbReference type="EMBL" id="CP039909">
    <property type="protein sequence ID" value="QCM03725.1"/>
    <property type="molecule type" value="Genomic_DNA"/>
</dbReference>
<accession>A0AAE6ENI4</accession>
<evidence type="ECO:0000313" key="1">
    <source>
        <dbReference type="EMBL" id="QCM03725.1"/>
    </source>
</evidence>